<keyword evidence="1" id="KW-0540">Nuclease</keyword>
<keyword evidence="1" id="KW-0378">Hydrolase</keyword>
<keyword evidence="1" id="KW-0614">Plasmid</keyword>
<geneLocation type="plasmid" evidence="1 2">
    <name>pHSR-Bgl01</name>
</geneLocation>
<dbReference type="GO" id="GO:0004527">
    <property type="term" value="F:exonuclease activity"/>
    <property type="evidence" value="ECO:0007669"/>
    <property type="project" value="UniProtKB-KW"/>
</dbReference>
<dbReference type="AlphaFoldDB" id="A0A897NKW5"/>
<dbReference type="Proteomes" id="UP000663305">
    <property type="component" value="Plasmid pHSR-Bgl01"/>
</dbReference>
<accession>A0A897NKW5</accession>
<organism evidence="1 2">
    <name type="scientific">Halapricum desulfuricans</name>
    <dbReference type="NCBI Taxonomy" id="2841257"/>
    <lineage>
        <taxon>Archaea</taxon>
        <taxon>Methanobacteriati</taxon>
        <taxon>Methanobacteriota</taxon>
        <taxon>Stenosarchaea group</taxon>
        <taxon>Halobacteria</taxon>
        <taxon>Halobacteriales</taxon>
        <taxon>Haloarculaceae</taxon>
        <taxon>Halapricum</taxon>
    </lineage>
</organism>
<evidence type="ECO:0000313" key="1">
    <source>
        <dbReference type="EMBL" id="QSG13417.1"/>
    </source>
</evidence>
<keyword evidence="1" id="KW-0269">Exonuclease</keyword>
<dbReference type="EMBL" id="CP064790">
    <property type="protein sequence ID" value="QSG13417.1"/>
    <property type="molecule type" value="Genomic_DNA"/>
</dbReference>
<sequence>MPGVEDYRKQQVREYLEFDEAAKLPPTLATMYPELADEFEVKEWHCPECDHTKTWSEVSEPPDADSEPICDQCAKRSSSLSLMQVSLDSDR</sequence>
<reference evidence="1" key="1">
    <citation type="submission" date="2020-11" db="EMBL/GenBank/DDBJ databases">
        <title>Carbohydrate-dependent, anaerobic sulfur respiration: A novel catabolism in halophilic archaea.</title>
        <authorList>
            <person name="Sorokin D.Y."/>
            <person name="Messina E."/>
            <person name="Smedile F."/>
            <person name="La Cono V."/>
            <person name="Hallsworth J.E."/>
            <person name="Yakimov M.M."/>
        </authorList>
    </citation>
    <scope>NUCLEOTIDE SEQUENCE</scope>
    <source>
        <strain evidence="1">HSR-Bgl</strain>
        <plasmid evidence="1">pHSR-Bgl01</plasmid>
    </source>
</reference>
<gene>
    <name evidence="1" type="primary">cas4</name>
    <name evidence="1" type="ORF">HSBGL_4003</name>
</gene>
<name>A0A897NKW5_9EURY</name>
<protein>
    <submittedName>
        <fullName evidence="1">CRISPR-associated protein Cas4, RecB family exonuclease</fullName>
    </submittedName>
</protein>
<proteinExistence type="predicted"/>
<evidence type="ECO:0000313" key="2">
    <source>
        <dbReference type="Proteomes" id="UP000663305"/>
    </source>
</evidence>